<proteinExistence type="predicted"/>
<evidence type="ECO:0000313" key="1">
    <source>
        <dbReference type="EMBL" id="ODQ79085.1"/>
    </source>
</evidence>
<dbReference type="RefSeq" id="XP_018984413.1">
    <property type="nucleotide sequence ID" value="XM_019127199.1"/>
</dbReference>
<keyword evidence="2" id="KW-1185">Reference proteome</keyword>
<dbReference type="GeneID" id="30145052"/>
<dbReference type="Proteomes" id="UP000094336">
    <property type="component" value="Unassembled WGS sequence"/>
</dbReference>
<evidence type="ECO:0000313" key="2">
    <source>
        <dbReference type="Proteomes" id="UP000094336"/>
    </source>
</evidence>
<organism evidence="1 2">
    <name type="scientific">Babjeviella inositovora NRRL Y-12698</name>
    <dbReference type="NCBI Taxonomy" id="984486"/>
    <lineage>
        <taxon>Eukaryota</taxon>
        <taxon>Fungi</taxon>
        <taxon>Dikarya</taxon>
        <taxon>Ascomycota</taxon>
        <taxon>Saccharomycotina</taxon>
        <taxon>Pichiomycetes</taxon>
        <taxon>Serinales incertae sedis</taxon>
        <taxon>Babjeviella</taxon>
    </lineage>
</organism>
<gene>
    <name evidence="1" type="ORF">BABINDRAFT_147887</name>
</gene>
<reference evidence="2" key="1">
    <citation type="submission" date="2016-05" db="EMBL/GenBank/DDBJ databases">
        <title>Comparative genomics of biotechnologically important yeasts.</title>
        <authorList>
            <consortium name="DOE Joint Genome Institute"/>
            <person name="Riley R."/>
            <person name="Haridas S."/>
            <person name="Wolfe K.H."/>
            <person name="Lopes M.R."/>
            <person name="Hittinger C.T."/>
            <person name="Goker M."/>
            <person name="Salamov A."/>
            <person name="Wisecaver J."/>
            <person name="Long T.M."/>
            <person name="Aerts A.L."/>
            <person name="Barry K."/>
            <person name="Choi C."/>
            <person name="Clum A."/>
            <person name="Coughlan A.Y."/>
            <person name="Deshpande S."/>
            <person name="Douglass A.P."/>
            <person name="Hanson S.J."/>
            <person name="Klenk H.-P."/>
            <person name="Labutti K."/>
            <person name="Lapidus A."/>
            <person name="Lindquist E."/>
            <person name="Lipzen A."/>
            <person name="Meier-Kolthoff J.P."/>
            <person name="Ohm R.A."/>
            <person name="Otillar R.P."/>
            <person name="Pangilinan J."/>
            <person name="Peng Y."/>
            <person name="Rokas A."/>
            <person name="Rosa C.A."/>
            <person name="Scheuner C."/>
            <person name="Sibirny A.A."/>
            <person name="Slot J.C."/>
            <person name="Stielow J.B."/>
            <person name="Sun H."/>
            <person name="Kurtzman C.P."/>
            <person name="Blackwell M."/>
            <person name="Grigoriev I.V."/>
            <person name="Jeffries T.W."/>
        </authorList>
    </citation>
    <scope>NUCLEOTIDE SEQUENCE [LARGE SCALE GENOMIC DNA]</scope>
    <source>
        <strain evidence="2">NRRL Y-12698</strain>
    </source>
</reference>
<protein>
    <submittedName>
        <fullName evidence="1">Uncharacterized protein</fullName>
    </submittedName>
</protein>
<name>A0A1E3QN17_9ASCO</name>
<accession>A0A1E3QN17</accession>
<dbReference type="AlphaFoldDB" id="A0A1E3QN17"/>
<dbReference type="EMBL" id="KV454433">
    <property type="protein sequence ID" value="ODQ79085.1"/>
    <property type="molecule type" value="Genomic_DNA"/>
</dbReference>
<sequence length="54" mass="6430">MVACYNCDDLNSCFKRHFLGRVQAYYAASLVCTRLLQLKSEHYWINYTSRIHAR</sequence>